<dbReference type="InterPro" id="IPR001865">
    <property type="entry name" value="Ribosomal_uS2"/>
</dbReference>
<dbReference type="Pfam" id="PF00318">
    <property type="entry name" value="Ribosomal_S2"/>
    <property type="match status" value="1"/>
</dbReference>
<dbReference type="PROSITE" id="PS00962">
    <property type="entry name" value="RIBOSOMAL_S2_1"/>
    <property type="match status" value="1"/>
</dbReference>
<dbReference type="GO" id="GO:0005840">
    <property type="term" value="C:ribosome"/>
    <property type="evidence" value="ECO:0007669"/>
    <property type="project" value="UniProtKB-KW"/>
</dbReference>
<feature type="region of interest" description="Disordered" evidence="6">
    <location>
        <begin position="262"/>
        <end position="320"/>
    </location>
</feature>
<proteinExistence type="inferred from homology"/>
<organism evidence="7 8">
    <name type="scientific">Klenkia terrae</name>
    <dbReference type="NCBI Taxonomy" id="1052259"/>
    <lineage>
        <taxon>Bacteria</taxon>
        <taxon>Bacillati</taxon>
        <taxon>Actinomycetota</taxon>
        <taxon>Actinomycetes</taxon>
        <taxon>Geodermatophilales</taxon>
        <taxon>Geodermatophilaceae</taxon>
        <taxon>Klenkia</taxon>
    </lineage>
</organism>
<dbReference type="CDD" id="cd01425">
    <property type="entry name" value="RPS2"/>
    <property type="match status" value="1"/>
</dbReference>
<dbReference type="SUPFAM" id="SSF52313">
    <property type="entry name" value="Ribosomal protein S2"/>
    <property type="match status" value="1"/>
</dbReference>
<keyword evidence="8" id="KW-1185">Reference proteome</keyword>
<gene>
    <name evidence="5 7" type="primary">rpsB</name>
    <name evidence="7" type="ORF">UXQ13_05670</name>
</gene>
<evidence type="ECO:0000256" key="6">
    <source>
        <dbReference type="SAM" id="MobiDB-lite"/>
    </source>
</evidence>
<comment type="caution">
    <text evidence="7">The sequence shown here is derived from an EMBL/GenBank/DDBJ whole genome shotgun (WGS) entry which is preliminary data.</text>
</comment>
<dbReference type="PRINTS" id="PR00395">
    <property type="entry name" value="RIBOSOMALS2"/>
</dbReference>
<evidence type="ECO:0000313" key="7">
    <source>
        <dbReference type="EMBL" id="MEI4277948.1"/>
    </source>
</evidence>
<dbReference type="Gene3D" id="3.40.50.10490">
    <property type="entry name" value="Glucose-6-phosphate isomerase like protein, domain 1"/>
    <property type="match status" value="1"/>
</dbReference>
<evidence type="ECO:0000256" key="1">
    <source>
        <dbReference type="ARBA" id="ARBA00006242"/>
    </source>
</evidence>
<dbReference type="HAMAP" id="MF_00291_B">
    <property type="entry name" value="Ribosomal_uS2_B"/>
    <property type="match status" value="1"/>
</dbReference>
<evidence type="ECO:0000256" key="5">
    <source>
        <dbReference type="HAMAP-Rule" id="MF_00291"/>
    </source>
</evidence>
<keyword evidence="3 5" id="KW-0687">Ribonucleoprotein</keyword>
<dbReference type="EMBL" id="JBAPLV010000004">
    <property type="protein sequence ID" value="MEI4277948.1"/>
    <property type="molecule type" value="Genomic_DNA"/>
</dbReference>
<feature type="compositionally biased region" description="Low complexity" evidence="6">
    <location>
        <begin position="266"/>
        <end position="298"/>
    </location>
</feature>
<sequence>MAVVSMKNLLDSGVHFGHQTRRWNPKMKRFIFTERNGIYIIDIQQTLGYIDQAYEFVKQTVAHGGSIMFIGTKRQAQEAIAEQATRVGMPYVNQRWLGGMLTNFQTVYKRLERLKELEDLEQTGSLVSLSKKEQLVLSREKAKLERSLGGIRDMKKVPSAVWVVDTKKEHIAVGEARKLGIPVVAILDTNCDPDEVDYKIPGNDDAIRSAALLTRVIADAVAEGLMARSAAQANAGRGEDGAAPAAADAEPLADWEKELLTGGQGADAAAPADSSVPADAAAETPAETPAEVPAVTEADQAPNAGDPAVTEIVQDSTTQA</sequence>
<dbReference type="NCBIfam" id="TIGR01011">
    <property type="entry name" value="rpsB_bact"/>
    <property type="match status" value="1"/>
</dbReference>
<keyword evidence="2 5" id="KW-0689">Ribosomal protein</keyword>
<comment type="similarity">
    <text evidence="1 5">Belongs to the universal ribosomal protein uS2 family.</text>
</comment>
<dbReference type="InterPro" id="IPR018130">
    <property type="entry name" value="Ribosomal_uS2_CS"/>
</dbReference>
<dbReference type="Gene3D" id="1.10.287.610">
    <property type="entry name" value="Helix hairpin bin"/>
    <property type="match status" value="1"/>
</dbReference>
<evidence type="ECO:0000256" key="2">
    <source>
        <dbReference type="ARBA" id="ARBA00022980"/>
    </source>
</evidence>
<accession>A0ABU8E3L8</accession>
<reference evidence="7 8" key="1">
    <citation type="submission" date="2024-03" db="EMBL/GenBank/DDBJ databases">
        <title>Draft genome sequence of Klenkia terrae.</title>
        <authorList>
            <person name="Duangmal K."/>
            <person name="Chantavorakit T."/>
        </authorList>
    </citation>
    <scope>NUCLEOTIDE SEQUENCE [LARGE SCALE GENOMIC DNA]</scope>
    <source>
        <strain evidence="7 8">JCM 17786</strain>
    </source>
</reference>
<name>A0ABU8E3L8_9ACTN</name>
<dbReference type="PANTHER" id="PTHR12534:SF0">
    <property type="entry name" value="SMALL RIBOSOMAL SUBUNIT PROTEIN US2M"/>
    <property type="match status" value="1"/>
</dbReference>
<dbReference type="InterPro" id="IPR005706">
    <property type="entry name" value="Ribosomal_uS2_bac/mit/plastid"/>
</dbReference>
<dbReference type="PANTHER" id="PTHR12534">
    <property type="entry name" value="30S RIBOSOMAL PROTEIN S2 PROKARYOTIC AND ORGANELLAR"/>
    <property type="match status" value="1"/>
</dbReference>
<dbReference type="InterPro" id="IPR023591">
    <property type="entry name" value="Ribosomal_uS2_flav_dom_sf"/>
</dbReference>
<evidence type="ECO:0000256" key="3">
    <source>
        <dbReference type="ARBA" id="ARBA00023274"/>
    </source>
</evidence>
<evidence type="ECO:0000256" key="4">
    <source>
        <dbReference type="ARBA" id="ARBA00035256"/>
    </source>
</evidence>
<evidence type="ECO:0000313" key="8">
    <source>
        <dbReference type="Proteomes" id="UP001373496"/>
    </source>
</evidence>
<dbReference type="RefSeq" id="WP_225234959.1">
    <property type="nucleotide sequence ID" value="NZ_JBAPLV010000004.1"/>
</dbReference>
<protein>
    <recommendedName>
        <fullName evidence="4 5">Small ribosomal subunit protein uS2</fullName>
    </recommendedName>
</protein>
<dbReference type="Proteomes" id="UP001373496">
    <property type="component" value="Unassembled WGS sequence"/>
</dbReference>